<comment type="similarity">
    <text evidence="1">Belongs to the EamA transporter family.</text>
</comment>
<keyword evidence="2" id="KW-0812">Transmembrane</keyword>
<dbReference type="EMBL" id="CP000393">
    <property type="protein sequence ID" value="ABG52131.1"/>
    <property type="molecule type" value="Genomic_DNA"/>
</dbReference>
<feature type="transmembrane region" description="Helical" evidence="2">
    <location>
        <begin position="124"/>
        <end position="142"/>
    </location>
</feature>
<dbReference type="Pfam" id="PF00892">
    <property type="entry name" value="EamA"/>
    <property type="match status" value="2"/>
</dbReference>
<feature type="transmembrane region" description="Helical" evidence="2">
    <location>
        <begin position="55"/>
        <end position="73"/>
    </location>
</feature>
<feature type="transmembrane region" description="Helical" evidence="2">
    <location>
        <begin position="21"/>
        <end position="40"/>
    </location>
</feature>
<gene>
    <name evidence="4" type="ordered locus">Tery_2973</name>
</gene>
<feature type="transmembrane region" description="Helical" evidence="2">
    <location>
        <begin position="209"/>
        <end position="228"/>
    </location>
</feature>
<feature type="domain" description="EamA" evidence="3">
    <location>
        <begin position="23"/>
        <end position="163"/>
    </location>
</feature>
<dbReference type="AlphaFoldDB" id="Q110E3"/>
<feature type="transmembrane region" description="Helical" evidence="2">
    <location>
        <begin position="240"/>
        <end position="260"/>
    </location>
</feature>
<dbReference type="GO" id="GO:0016020">
    <property type="term" value="C:membrane"/>
    <property type="evidence" value="ECO:0007669"/>
    <property type="project" value="InterPro"/>
</dbReference>
<keyword evidence="2" id="KW-0472">Membrane</keyword>
<dbReference type="SUPFAM" id="SSF103481">
    <property type="entry name" value="Multidrug resistance efflux transporter EmrE"/>
    <property type="match status" value="2"/>
</dbReference>
<organism evidence="4">
    <name type="scientific">Trichodesmium erythraeum (strain IMS101)</name>
    <dbReference type="NCBI Taxonomy" id="203124"/>
    <lineage>
        <taxon>Bacteria</taxon>
        <taxon>Bacillati</taxon>
        <taxon>Cyanobacteriota</taxon>
        <taxon>Cyanophyceae</taxon>
        <taxon>Oscillatoriophycideae</taxon>
        <taxon>Oscillatoriales</taxon>
        <taxon>Microcoleaceae</taxon>
        <taxon>Trichodesmium</taxon>
    </lineage>
</organism>
<accession>Q110E3</accession>
<name>Q110E3_TRIEI</name>
<feature type="transmembrane region" description="Helical" evidence="2">
    <location>
        <begin position="177"/>
        <end position="197"/>
    </location>
</feature>
<evidence type="ECO:0000256" key="2">
    <source>
        <dbReference type="SAM" id="Phobius"/>
    </source>
</evidence>
<reference evidence="4" key="1">
    <citation type="submission" date="2006-06" db="EMBL/GenBank/DDBJ databases">
        <title>Complete sequence of Trichodesmium erythraeum IMS101.</title>
        <authorList>
            <consortium name="US DOE Joint Genome Institute"/>
            <person name="Copeland A."/>
            <person name="Lucas S."/>
            <person name="Lapidus A."/>
            <person name="Barry K."/>
            <person name="Detter J.C."/>
            <person name="Glavina del Rio T."/>
            <person name="Hammon N."/>
            <person name="Israni S."/>
            <person name="Dalin E."/>
            <person name="Tice H."/>
            <person name="Pitluck S."/>
            <person name="Kiss H."/>
            <person name="Munk A.C."/>
            <person name="Brettin T."/>
            <person name="Bruce D."/>
            <person name="Han C."/>
            <person name="Tapia R."/>
            <person name="Gilna P."/>
            <person name="Schmutz J."/>
            <person name="Larimer F."/>
            <person name="Land M."/>
            <person name="Hauser L."/>
            <person name="Kyrpides N."/>
            <person name="Kim E."/>
            <person name="Richardson P."/>
        </authorList>
    </citation>
    <scope>NUCLEOTIDE SEQUENCE [LARGE SCALE GENOMIC DNA]</scope>
    <source>
        <strain evidence="4">IMS101</strain>
    </source>
</reference>
<sequence>MNNQARLLPLNHFSSIPIDCLAALIGSLICISFSPIFIRLSEYNLGPNATIFNRFWIAAIPFWLLNGLLTLNYRKQKNKTQIELNKPELVKKGMLLIADGILLSIGLILWAWSLTMTSIAHSTMLHSLVPIFTVLGAWLALSQTFDHKFLLGMFVAICGSALLEVNDIFSFRISEQLLGDLAALLSAVFFGIHPLIVQKLRTQFNPVTIMTWSSTTSALLLLPVVLITEDQLFPSSLTGWLAVIIQALCSQMIGIGLWAYSLKKLSAGFTSLVALCAPALSMIEGWIIFSENINLWSSVSFSIILWGMYLAISSKSVNTGVESSN</sequence>
<dbReference type="eggNOG" id="COG0697">
    <property type="taxonomic scope" value="Bacteria"/>
</dbReference>
<feature type="transmembrane region" description="Helical" evidence="2">
    <location>
        <begin position="267"/>
        <end position="289"/>
    </location>
</feature>
<protein>
    <recommendedName>
        <fullName evidence="3">EamA domain-containing protein</fullName>
    </recommendedName>
</protein>
<feature type="domain" description="EamA" evidence="3">
    <location>
        <begin position="178"/>
        <end position="311"/>
    </location>
</feature>
<keyword evidence="2" id="KW-1133">Transmembrane helix</keyword>
<dbReference type="STRING" id="203124.Tery_2973"/>
<dbReference type="HOGENOM" id="CLU_033863_0_1_3"/>
<dbReference type="OrthoDB" id="528577at2"/>
<proteinExistence type="inferred from homology"/>
<dbReference type="KEGG" id="ter:Tery_2973"/>
<feature type="transmembrane region" description="Helical" evidence="2">
    <location>
        <begin position="295"/>
        <end position="312"/>
    </location>
</feature>
<evidence type="ECO:0000259" key="3">
    <source>
        <dbReference type="Pfam" id="PF00892"/>
    </source>
</evidence>
<feature type="transmembrane region" description="Helical" evidence="2">
    <location>
        <begin position="94"/>
        <end position="112"/>
    </location>
</feature>
<dbReference type="PANTHER" id="PTHR22911">
    <property type="entry name" value="ACYL-MALONYL CONDENSING ENZYME-RELATED"/>
    <property type="match status" value="1"/>
</dbReference>
<feature type="transmembrane region" description="Helical" evidence="2">
    <location>
        <begin position="149"/>
        <end position="171"/>
    </location>
</feature>
<evidence type="ECO:0000313" key="4">
    <source>
        <dbReference type="EMBL" id="ABG52131.1"/>
    </source>
</evidence>
<dbReference type="InterPro" id="IPR037185">
    <property type="entry name" value="EmrE-like"/>
</dbReference>
<dbReference type="RefSeq" id="WP_011612487.1">
    <property type="nucleotide sequence ID" value="NC_008312.1"/>
</dbReference>
<dbReference type="InterPro" id="IPR000620">
    <property type="entry name" value="EamA_dom"/>
</dbReference>
<evidence type="ECO:0000256" key="1">
    <source>
        <dbReference type="ARBA" id="ARBA00007362"/>
    </source>
</evidence>
<dbReference type="PANTHER" id="PTHR22911:SF76">
    <property type="entry name" value="EAMA DOMAIN-CONTAINING PROTEIN"/>
    <property type="match status" value="1"/>
</dbReference>